<dbReference type="EMBL" id="JACAZI010000016">
    <property type="protein sequence ID" value="KAF7343323.1"/>
    <property type="molecule type" value="Genomic_DNA"/>
</dbReference>
<dbReference type="Proteomes" id="UP000620124">
    <property type="component" value="Unassembled WGS sequence"/>
</dbReference>
<evidence type="ECO:0000313" key="1">
    <source>
        <dbReference type="EMBL" id="KAF7343323.1"/>
    </source>
</evidence>
<dbReference type="SUPFAM" id="SSF52047">
    <property type="entry name" value="RNI-like"/>
    <property type="match status" value="1"/>
</dbReference>
<comment type="caution">
    <text evidence="1">The sequence shown here is derived from an EMBL/GenBank/DDBJ whole genome shotgun (WGS) entry which is preliminary data.</text>
</comment>
<evidence type="ECO:0000313" key="2">
    <source>
        <dbReference type="Proteomes" id="UP000620124"/>
    </source>
</evidence>
<keyword evidence="2" id="KW-1185">Reference proteome</keyword>
<dbReference type="AlphaFoldDB" id="A0A8H6XKJ8"/>
<reference evidence="1" key="1">
    <citation type="submission" date="2020-05" db="EMBL/GenBank/DDBJ databases">
        <title>Mycena genomes resolve the evolution of fungal bioluminescence.</title>
        <authorList>
            <person name="Tsai I.J."/>
        </authorList>
    </citation>
    <scope>NUCLEOTIDE SEQUENCE</scope>
    <source>
        <strain evidence="1">CCC161011</strain>
    </source>
</reference>
<proteinExistence type="predicted"/>
<name>A0A8H6XKJ8_9AGAR</name>
<protein>
    <submittedName>
        <fullName evidence="1">F-box domain-containing protein</fullName>
    </submittedName>
</protein>
<sequence>MATVREKAALVADRTLTVAIEGRVSNLQGTSVLRSLEKGKNLIRSRLDGYTYPVLTLPSEIVSEIFMHSLPMYPKCPVLTGIGSPTLLGQICHAWRAIVFSNPRLWRSISLPLYNRGPAVGRRLEVILRTWLERSGSCSLSITFELAFYAGNDNGRLLPLYKAIEPHHPRLEHFKILMPSSPHQFRMPLPSLRSLDIQCNPMHLDITDTPITAFLHAHLLRKVIISAFHAFCHPILPWAQLTSLVVYGITPDEFHLVANFRSFLVTSNNLIGGQKVLPCLETLILVSGIRFAEMRAAIDAFTLPALRSLRVTEWLLRPDAIAAIVSLVSRSGCSLQELVIYGSQLPNNLYHNALPSVSSVSFEDKMAEELEDDN</sequence>
<gene>
    <name evidence="1" type="ORF">MVEN_01764600</name>
</gene>
<organism evidence="1 2">
    <name type="scientific">Mycena venus</name>
    <dbReference type="NCBI Taxonomy" id="2733690"/>
    <lineage>
        <taxon>Eukaryota</taxon>
        <taxon>Fungi</taxon>
        <taxon>Dikarya</taxon>
        <taxon>Basidiomycota</taxon>
        <taxon>Agaricomycotina</taxon>
        <taxon>Agaricomycetes</taxon>
        <taxon>Agaricomycetidae</taxon>
        <taxon>Agaricales</taxon>
        <taxon>Marasmiineae</taxon>
        <taxon>Mycenaceae</taxon>
        <taxon>Mycena</taxon>
    </lineage>
</organism>
<dbReference type="OrthoDB" id="2269034at2759"/>
<accession>A0A8H6XKJ8</accession>